<evidence type="ECO:0000313" key="2">
    <source>
        <dbReference type="Proteomes" id="UP000550609"/>
    </source>
</evidence>
<dbReference type="SUPFAM" id="SSF54427">
    <property type="entry name" value="NTF2-like"/>
    <property type="match status" value="1"/>
</dbReference>
<dbReference type="Proteomes" id="UP000550609">
    <property type="component" value="Unassembled WGS sequence"/>
</dbReference>
<gene>
    <name evidence="1" type="ORF">H4O09_06180</name>
</gene>
<dbReference type="InterPro" id="IPR032710">
    <property type="entry name" value="NTF2-like_dom_sf"/>
</dbReference>
<dbReference type="PROSITE" id="PS51257">
    <property type="entry name" value="PROKAR_LIPOPROTEIN"/>
    <property type="match status" value="1"/>
</dbReference>
<dbReference type="AlphaFoldDB" id="A0A7W3YV95"/>
<accession>A0A7W3YV95</accession>
<dbReference type="RefSeq" id="WP_182621898.1">
    <property type="nucleotide sequence ID" value="NZ_JACIUV010000003.1"/>
</dbReference>
<comment type="caution">
    <text evidence="1">The sequence shown here is derived from an EMBL/GenBank/DDBJ whole genome shotgun (WGS) entry which is preliminary data.</text>
</comment>
<organism evidence="1 2">
    <name type="scientific">Stenotrophomonas koreensis</name>
    <dbReference type="NCBI Taxonomy" id="266128"/>
    <lineage>
        <taxon>Bacteria</taxon>
        <taxon>Pseudomonadati</taxon>
        <taxon>Pseudomonadota</taxon>
        <taxon>Gammaproteobacteria</taxon>
        <taxon>Lysobacterales</taxon>
        <taxon>Lysobacteraceae</taxon>
        <taxon>Stenotrophomonas</taxon>
    </lineage>
</organism>
<proteinExistence type="predicted"/>
<sequence length="148" mass="16741">MRRISANGFLWLLLLLVIAGCQRSTPEQALRARMAQMEQGIEQGQPERLLEHLSDDFHGNGGMDRNAAGRLLKAQRLLNPQISVVLGPLDVQIDQGHARVDFSAALAGGRGRVFERSRVYPVQTYWRLEDDQWQLYRAQWGDGRTASE</sequence>
<name>A0A7W3YV95_9GAMM</name>
<reference evidence="1 2" key="1">
    <citation type="submission" date="2020-08" db="EMBL/GenBank/DDBJ databases">
        <title>Stenotrophomonas sp. W1S232.</title>
        <authorList>
            <person name="Deng Y."/>
        </authorList>
    </citation>
    <scope>NUCLEOTIDE SEQUENCE [LARGE SCALE GENOMIC DNA]</scope>
    <source>
        <strain evidence="1 2">W1S232</strain>
    </source>
</reference>
<evidence type="ECO:0000313" key="1">
    <source>
        <dbReference type="EMBL" id="MBB1116644.1"/>
    </source>
</evidence>
<evidence type="ECO:0008006" key="3">
    <source>
        <dbReference type="Google" id="ProtNLM"/>
    </source>
</evidence>
<protein>
    <recommendedName>
        <fullName evidence="3">Nuclear transport factor 2 family protein</fullName>
    </recommendedName>
</protein>
<dbReference type="EMBL" id="JACIUV010000003">
    <property type="protein sequence ID" value="MBB1116644.1"/>
    <property type="molecule type" value="Genomic_DNA"/>
</dbReference>